<protein>
    <submittedName>
        <fullName evidence="4">DNA-processing protein DprA</fullName>
    </submittedName>
</protein>
<sequence>MSVGEVPQDRLARAAWSGLAEPGDPVAGALVEVLGPSEALALVADVAADPGAMPALPPLGSANQDRVRRSLLGWAARWQPGAARDWADWVTRLGGKLVVPGDPGWATRLDDLGHARPMCLWAQGDDSAELWDRTVSVVGARAATGYGEHVTAELVAGLVDAGVTVVSGGAFGIDAVAHRAAVAAGGRTAAVLAGGLDRPYPAGNARLLSAVAASGTVVCEVPPGRHPTRHRFLLRNRVIAAAGAVTVVVEAAWRSGALSTAGHAVGLLRPVAAVPGPVTSAASAGCHRLLRDGAVCVSDAAEVLELLDGTPSCAPPTGPPPGPHERMVHDALPLRGERSVEALGRECGLAAPDVLEALGSLELAGRATCRAGRWRRA</sequence>
<dbReference type="NCBIfam" id="TIGR00732">
    <property type="entry name" value="dprA"/>
    <property type="match status" value="1"/>
</dbReference>
<dbReference type="InterPro" id="IPR003488">
    <property type="entry name" value="DprA"/>
</dbReference>
<dbReference type="Gene3D" id="3.40.50.450">
    <property type="match status" value="1"/>
</dbReference>
<dbReference type="InterPro" id="IPR057666">
    <property type="entry name" value="DrpA_SLOG"/>
</dbReference>
<dbReference type="PANTHER" id="PTHR43022">
    <property type="entry name" value="PROTEIN SMF"/>
    <property type="match status" value="1"/>
</dbReference>
<dbReference type="PANTHER" id="PTHR43022:SF1">
    <property type="entry name" value="PROTEIN SMF"/>
    <property type="match status" value="1"/>
</dbReference>
<comment type="caution">
    <text evidence="4">The sequence shown here is derived from an EMBL/GenBank/DDBJ whole genome shotgun (WGS) entry which is preliminary data.</text>
</comment>
<reference evidence="4 5" key="1">
    <citation type="submission" date="2023-07" db="EMBL/GenBank/DDBJ databases">
        <title>Description of novel actinomycetes strains, isolated from tidal flat sediment.</title>
        <authorList>
            <person name="Lu C."/>
        </authorList>
    </citation>
    <scope>NUCLEOTIDE SEQUENCE [LARGE SCALE GENOMIC DNA]</scope>
    <source>
        <strain evidence="4 5">SYSU T00b441</strain>
    </source>
</reference>
<organism evidence="4 5">
    <name type="scientific">Actinotalea lenta</name>
    <dbReference type="NCBI Taxonomy" id="3064654"/>
    <lineage>
        <taxon>Bacteria</taxon>
        <taxon>Bacillati</taxon>
        <taxon>Actinomycetota</taxon>
        <taxon>Actinomycetes</taxon>
        <taxon>Micrococcales</taxon>
        <taxon>Cellulomonadaceae</taxon>
        <taxon>Actinotalea</taxon>
    </lineage>
</organism>
<gene>
    <name evidence="4" type="primary">dprA</name>
    <name evidence="4" type="ORF">Q6348_09030</name>
</gene>
<keyword evidence="5" id="KW-1185">Reference proteome</keyword>
<dbReference type="EMBL" id="JAUQYP010000001">
    <property type="protein sequence ID" value="MDO8107336.1"/>
    <property type="molecule type" value="Genomic_DNA"/>
</dbReference>
<evidence type="ECO:0000256" key="1">
    <source>
        <dbReference type="ARBA" id="ARBA00006525"/>
    </source>
</evidence>
<dbReference type="Pfam" id="PF02481">
    <property type="entry name" value="DNA_processg_A"/>
    <property type="match status" value="1"/>
</dbReference>
<name>A0ABT9DD94_9CELL</name>
<evidence type="ECO:0000259" key="2">
    <source>
        <dbReference type="Pfam" id="PF02481"/>
    </source>
</evidence>
<comment type="similarity">
    <text evidence="1">Belongs to the DprA/Smf family.</text>
</comment>
<dbReference type="SUPFAM" id="SSF102405">
    <property type="entry name" value="MCP/YpsA-like"/>
    <property type="match status" value="1"/>
</dbReference>
<proteinExistence type="inferred from homology"/>
<dbReference type="Proteomes" id="UP001232536">
    <property type="component" value="Unassembled WGS sequence"/>
</dbReference>
<dbReference type="Pfam" id="PF17782">
    <property type="entry name" value="WHD_DprA"/>
    <property type="match status" value="1"/>
</dbReference>
<evidence type="ECO:0000259" key="3">
    <source>
        <dbReference type="Pfam" id="PF17782"/>
    </source>
</evidence>
<evidence type="ECO:0000313" key="5">
    <source>
        <dbReference type="Proteomes" id="UP001232536"/>
    </source>
</evidence>
<feature type="domain" description="Smf/DprA SLOG" evidence="2">
    <location>
        <begin position="97"/>
        <end position="307"/>
    </location>
</feature>
<accession>A0ABT9DD94</accession>
<dbReference type="InterPro" id="IPR041614">
    <property type="entry name" value="DprA_WH"/>
</dbReference>
<evidence type="ECO:0000313" key="4">
    <source>
        <dbReference type="EMBL" id="MDO8107336.1"/>
    </source>
</evidence>
<feature type="domain" description="DprA winged helix" evidence="3">
    <location>
        <begin position="314"/>
        <end position="372"/>
    </location>
</feature>
<dbReference type="RefSeq" id="WP_304600965.1">
    <property type="nucleotide sequence ID" value="NZ_JAUQYP010000001.1"/>
</dbReference>